<accession>A0ABW4ZZY6</accession>
<name>A0ABW4ZZY6_9BACL</name>
<reference evidence="3" key="1">
    <citation type="journal article" date="2019" name="Int. J. Syst. Evol. Microbiol.">
        <title>The Global Catalogue of Microorganisms (GCM) 10K type strain sequencing project: providing services to taxonomists for standard genome sequencing and annotation.</title>
        <authorList>
            <consortium name="The Broad Institute Genomics Platform"/>
            <consortium name="The Broad Institute Genome Sequencing Center for Infectious Disease"/>
            <person name="Wu L."/>
            <person name="Ma J."/>
        </authorList>
    </citation>
    <scope>NUCLEOTIDE SEQUENCE [LARGE SCALE GENOMIC DNA]</scope>
    <source>
        <strain evidence="3">CGMCC 1.13574</strain>
    </source>
</reference>
<gene>
    <name evidence="2" type="ORF">ACFSOY_16345</name>
</gene>
<proteinExistence type="predicted"/>
<dbReference type="EMBL" id="JBHUIO010000011">
    <property type="protein sequence ID" value="MFD2171532.1"/>
    <property type="molecule type" value="Genomic_DNA"/>
</dbReference>
<evidence type="ECO:0000313" key="3">
    <source>
        <dbReference type="Proteomes" id="UP001597343"/>
    </source>
</evidence>
<feature type="region of interest" description="Disordered" evidence="1">
    <location>
        <begin position="36"/>
        <end position="59"/>
    </location>
</feature>
<comment type="caution">
    <text evidence="2">The sequence shown here is derived from an EMBL/GenBank/DDBJ whole genome shotgun (WGS) entry which is preliminary data.</text>
</comment>
<organism evidence="2 3">
    <name type="scientific">Tumebacillus lipolyticus</name>
    <dbReference type="NCBI Taxonomy" id="1280370"/>
    <lineage>
        <taxon>Bacteria</taxon>
        <taxon>Bacillati</taxon>
        <taxon>Bacillota</taxon>
        <taxon>Bacilli</taxon>
        <taxon>Bacillales</taxon>
        <taxon>Alicyclobacillaceae</taxon>
        <taxon>Tumebacillus</taxon>
    </lineage>
</organism>
<dbReference type="Proteomes" id="UP001597343">
    <property type="component" value="Unassembled WGS sequence"/>
</dbReference>
<evidence type="ECO:0000256" key="1">
    <source>
        <dbReference type="SAM" id="MobiDB-lite"/>
    </source>
</evidence>
<keyword evidence="3" id="KW-1185">Reference proteome</keyword>
<dbReference type="RefSeq" id="WP_386048432.1">
    <property type="nucleotide sequence ID" value="NZ_JBHUIO010000011.1"/>
</dbReference>
<evidence type="ECO:0000313" key="2">
    <source>
        <dbReference type="EMBL" id="MFD2171532.1"/>
    </source>
</evidence>
<sequence>MPYQSKTNWKFDDVVTEQDLNRIEGGIVEALEKVDSHTSRMDNPHGVTPEQIGAETPGGAQTKVDVLQHVIEADLSKLKRTLDGYSAYRSAPDEMGQYTVVEYKREDGTLYMQSTLSNPDPNFNYGTALWQFYNDAGTSVISAIRWTITYDSNNKIVSEVMAYE</sequence>
<protein>
    <submittedName>
        <fullName evidence="2">Uncharacterized protein</fullName>
    </submittedName>
</protein>